<feature type="transmembrane region" description="Helical" evidence="1">
    <location>
        <begin position="66"/>
        <end position="83"/>
    </location>
</feature>
<dbReference type="Proteomes" id="UP000050761">
    <property type="component" value="Unassembled WGS sequence"/>
</dbReference>
<keyword evidence="1" id="KW-0812">Transmembrane</keyword>
<reference evidence="2 3" key="1">
    <citation type="submission" date="2018-11" db="EMBL/GenBank/DDBJ databases">
        <authorList>
            <consortium name="Pathogen Informatics"/>
        </authorList>
    </citation>
    <scope>NUCLEOTIDE SEQUENCE [LARGE SCALE GENOMIC DNA]</scope>
</reference>
<gene>
    <name evidence="2" type="ORF">HPBE_LOCUS20221</name>
</gene>
<proteinExistence type="predicted"/>
<dbReference type="AlphaFoldDB" id="A0A183GDB2"/>
<dbReference type="WBParaSite" id="HPBE_0002022001-mRNA-1">
    <property type="protein sequence ID" value="HPBE_0002022001-mRNA-1"/>
    <property type="gene ID" value="HPBE_0002022001"/>
</dbReference>
<reference evidence="4" key="2">
    <citation type="submission" date="2019-09" db="UniProtKB">
        <authorList>
            <consortium name="WormBaseParasite"/>
        </authorList>
    </citation>
    <scope>IDENTIFICATION</scope>
</reference>
<evidence type="ECO:0000313" key="3">
    <source>
        <dbReference type="Proteomes" id="UP000050761"/>
    </source>
</evidence>
<evidence type="ECO:0000313" key="4">
    <source>
        <dbReference type="WBParaSite" id="HPBE_0002022001-mRNA-1"/>
    </source>
</evidence>
<keyword evidence="1" id="KW-1133">Transmembrane helix</keyword>
<evidence type="ECO:0000256" key="1">
    <source>
        <dbReference type="SAM" id="Phobius"/>
    </source>
</evidence>
<feature type="transmembrane region" description="Helical" evidence="1">
    <location>
        <begin position="136"/>
        <end position="154"/>
    </location>
</feature>
<organism evidence="3 4">
    <name type="scientific">Heligmosomoides polygyrus</name>
    <name type="common">Parasitic roundworm</name>
    <dbReference type="NCBI Taxonomy" id="6339"/>
    <lineage>
        <taxon>Eukaryota</taxon>
        <taxon>Metazoa</taxon>
        <taxon>Ecdysozoa</taxon>
        <taxon>Nematoda</taxon>
        <taxon>Chromadorea</taxon>
        <taxon>Rhabditida</taxon>
        <taxon>Rhabditina</taxon>
        <taxon>Rhabditomorpha</taxon>
        <taxon>Strongyloidea</taxon>
        <taxon>Heligmosomidae</taxon>
        <taxon>Heligmosomoides</taxon>
    </lineage>
</organism>
<feature type="transmembrane region" description="Helical" evidence="1">
    <location>
        <begin position="104"/>
        <end position="124"/>
    </location>
</feature>
<evidence type="ECO:0000313" key="2">
    <source>
        <dbReference type="EMBL" id="VDP18858.1"/>
    </source>
</evidence>
<name>A0A183GDB2_HELPZ</name>
<accession>A0A3P8CD88</accession>
<dbReference type="EMBL" id="UZAH01031964">
    <property type="protein sequence ID" value="VDP18858.1"/>
    <property type="molecule type" value="Genomic_DNA"/>
</dbReference>
<dbReference type="OrthoDB" id="5821800at2759"/>
<keyword evidence="3" id="KW-1185">Reference proteome</keyword>
<keyword evidence="1" id="KW-0472">Membrane</keyword>
<accession>A0A183GDB2</accession>
<protein>
    <submittedName>
        <fullName evidence="4">Post-GPI attachment to proteins factor 2-like</fullName>
    </submittedName>
</protein>
<sequence length="180" mass="20412">MDLCCPIASGICSSCYRDNTLSSVPEGTLLAMYEQMKLFDSLHRYAMFVGAVSCFQHSLLDGIVSLPFFTSVFYLACAHYGCSSRNPFARSQMRRFWQNARTVTLLRMFSLTVLSLLRIVFLSLHESKVNDTVAVFLAYIQLLIAFTDNLSLCCEVEESRLSRQPYPFRWNRRPSAASAA</sequence>